<dbReference type="EMBL" id="QFQP01000004">
    <property type="protein sequence ID" value="PZR16014.1"/>
    <property type="molecule type" value="Genomic_DNA"/>
</dbReference>
<protein>
    <recommendedName>
        <fullName evidence="3">PilZ domain-containing protein</fullName>
    </recommendedName>
</protein>
<evidence type="ECO:0008006" key="3">
    <source>
        <dbReference type="Google" id="ProtNLM"/>
    </source>
</evidence>
<sequence length="129" mass="14290">MARATTKKPAVTGRRYPRFKLDVDWFVESRGCSTLGRGLELSVRSALLPVTCASPFLSDVTLYVSLPARARMFKARCTAKLHAGRGWVLQFEEVAPEDLQLLGHTLVTEFGVAALPNLENRLEQTLSLT</sequence>
<dbReference type="Proteomes" id="UP000249061">
    <property type="component" value="Unassembled WGS sequence"/>
</dbReference>
<evidence type="ECO:0000313" key="2">
    <source>
        <dbReference type="Proteomes" id="UP000249061"/>
    </source>
</evidence>
<dbReference type="AlphaFoldDB" id="A0A2W5VJ74"/>
<proteinExistence type="predicted"/>
<gene>
    <name evidence="1" type="ORF">DI536_06860</name>
</gene>
<name>A0A2W5VJ74_9BACT</name>
<comment type="caution">
    <text evidence="1">The sequence shown here is derived from an EMBL/GenBank/DDBJ whole genome shotgun (WGS) entry which is preliminary data.</text>
</comment>
<accession>A0A2W5VJ74</accession>
<reference evidence="1 2" key="1">
    <citation type="submission" date="2017-08" db="EMBL/GenBank/DDBJ databases">
        <title>Infants hospitalized years apart are colonized by the same room-sourced microbial strains.</title>
        <authorList>
            <person name="Brooks B."/>
            <person name="Olm M.R."/>
            <person name="Firek B.A."/>
            <person name="Baker R."/>
            <person name="Thomas B.C."/>
            <person name="Morowitz M.J."/>
            <person name="Banfield J.F."/>
        </authorList>
    </citation>
    <scope>NUCLEOTIDE SEQUENCE [LARGE SCALE GENOMIC DNA]</scope>
    <source>
        <strain evidence="1">S2_003_000_R2_14</strain>
    </source>
</reference>
<evidence type="ECO:0000313" key="1">
    <source>
        <dbReference type="EMBL" id="PZR16014.1"/>
    </source>
</evidence>
<organism evidence="1 2">
    <name type="scientific">Archangium gephyra</name>
    <dbReference type="NCBI Taxonomy" id="48"/>
    <lineage>
        <taxon>Bacteria</taxon>
        <taxon>Pseudomonadati</taxon>
        <taxon>Myxococcota</taxon>
        <taxon>Myxococcia</taxon>
        <taxon>Myxococcales</taxon>
        <taxon>Cystobacterineae</taxon>
        <taxon>Archangiaceae</taxon>
        <taxon>Archangium</taxon>
    </lineage>
</organism>